<keyword evidence="2 5" id="KW-0812">Transmembrane</keyword>
<dbReference type="FunCoup" id="E6W210">
    <property type="interactions" value="172"/>
</dbReference>
<feature type="transmembrane region" description="Helical" evidence="5">
    <location>
        <begin position="69"/>
        <end position="88"/>
    </location>
</feature>
<evidence type="ECO:0000256" key="5">
    <source>
        <dbReference type="SAM" id="Phobius"/>
    </source>
</evidence>
<dbReference type="EMBL" id="CP002432">
    <property type="protein sequence ID" value="ADU66636.1"/>
    <property type="molecule type" value="Genomic_DNA"/>
</dbReference>
<organism evidence="7 8">
    <name type="scientific">Desulfurispirillum indicum (strain ATCC BAA-1389 / DSM 22839 / S5)</name>
    <dbReference type="NCBI Taxonomy" id="653733"/>
    <lineage>
        <taxon>Bacteria</taxon>
        <taxon>Pseudomonadati</taxon>
        <taxon>Chrysiogenota</taxon>
        <taxon>Chrysiogenia</taxon>
        <taxon>Chrysiogenales</taxon>
        <taxon>Chrysiogenaceae</taxon>
        <taxon>Desulfurispirillum</taxon>
    </lineage>
</organism>
<dbReference type="PROSITE" id="PS50850">
    <property type="entry name" value="MFS"/>
    <property type="match status" value="1"/>
</dbReference>
<feature type="transmembrane region" description="Helical" evidence="5">
    <location>
        <begin position="140"/>
        <end position="162"/>
    </location>
</feature>
<dbReference type="HOGENOM" id="CLU_001265_10_11_0"/>
<proteinExistence type="predicted"/>
<feature type="domain" description="Major facilitator superfamily (MFS) profile" evidence="6">
    <location>
        <begin position="1"/>
        <end position="389"/>
    </location>
</feature>
<dbReference type="PANTHER" id="PTHR23546">
    <property type="entry name" value="TRANSPORT PROTEIN"/>
    <property type="match status" value="1"/>
</dbReference>
<dbReference type="InterPro" id="IPR001958">
    <property type="entry name" value="Tet-R_TetA/multi-R_MdtG-like"/>
</dbReference>
<dbReference type="AlphaFoldDB" id="E6W210"/>
<gene>
    <name evidence="7" type="ordered locus">Selin_1909</name>
</gene>
<sequence length="391" mass="40007">MTELRPLLIANALCVSAMMAFVAVVGPLVRALGLAEWHGGLAVTLAGVLWMLLARPWGRASDRYGRKPILLLSMGGFALAYLLLAVVLDIALYLSLGVVVTVTLLSLSRSLIGAFYAAVPPASAALIADRFPRETRTSAMASLGAANAIGMVLGPLLGGMLASWSLTLPLYMAAVLPLLAVVLLWRFLPATEPRSAASAAPPRLFDPRLRLPLASALLAMGTVVTAQTCIGFFALDRLNLDGASAARVAGSAMACVGVMLIAVQVAVMRFRSVAPEVWLTSGALVAATGFGAVTQVSASLGLIVSYGIAAAGMGLVFPAFQALAANAVSATEQGHAAGSVSAVQGLAIVIAPLASAALYGMNPTLPYGVCAVLLLVLALSGGLAMRRRFSG</sequence>
<protein>
    <submittedName>
        <fullName evidence="7">Major facilitator superfamily MFS_1</fullName>
    </submittedName>
</protein>
<feature type="transmembrane region" description="Helical" evidence="5">
    <location>
        <begin position="336"/>
        <end position="359"/>
    </location>
</feature>
<dbReference type="Proteomes" id="UP000002572">
    <property type="component" value="Chromosome"/>
</dbReference>
<feature type="transmembrane region" description="Helical" evidence="5">
    <location>
        <begin position="245"/>
        <end position="265"/>
    </location>
</feature>
<reference evidence="7 8" key="1">
    <citation type="submission" date="2010-12" db="EMBL/GenBank/DDBJ databases">
        <title>Complete sequence of Desulfurispirillum indicum S5.</title>
        <authorList>
            <consortium name="US DOE Joint Genome Institute"/>
            <person name="Lucas S."/>
            <person name="Copeland A."/>
            <person name="Lapidus A."/>
            <person name="Cheng J.-F."/>
            <person name="Goodwin L."/>
            <person name="Pitluck S."/>
            <person name="Chertkov O."/>
            <person name="Held B."/>
            <person name="Detter J.C."/>
            <person name="Han C."/>
            <person name="Tapia R."/>
            <person name="Land M."/>
            <person name="Hauser L."/>
            <person name="Kyrpides N."/>
            <person name="Ivanova N."/>
            <person name="Mikhailova N."/>
            <person name="Haggblom M."/>
            <person name="Rauschenbach I."/>
            <person name="Bini E."/>
            <person name="Woyke T."/>
        </authorList>
    </citation>
    <scope>NUCLEOTIDE SEQUENCE [LARGE SCALE GENOMIC DNA]</scope>
    <source>
        <strain evidence="8">ATCC BAA-1389 / DSM 22839 / S5</strain>
    </source>
</reference>
<name>E6W210_DESIS</name>
<evidence type="ECO:0000256" key="4">
    <source>
        <dbReference type="ARBA" id="ARBA00023136"/>
    </source>
</evidence>
<dbReference type="STRING" id="653733.Selin_1909"/>
<evidence type="ECO:0000313" key="7">
    <source>
        <dbReference type="EMBL" id="ADU66636.1"/>
    </source>
</evidence>
<comment type="subcellular location">
    <subcellularLocation>
        <location evidence="1">Membrane</location>
        <topology evidence="1">Multi-pass membrane protein</topology>
    </subcellularLocation>
</comment>
<dbReference type="InterPro" id="IPR036259">
    <property type="entry name" value="MFS_trans_sf"/>
</dbReference>
<dbReference type="SUPFAM" id="SSF103473">
    <property type="entry name" value="MFS general substrate transporter"/>
    <property type="match status" value="1"/>
</dbReference>
<dbReference type="KEGG" id="din:Selin_1909"/>
<evidence type="ECO:0000256" key="1">
    <source>
        <dbReference type="ARBA" id="ARBA00004141"/>
    </source>
</evidence>
<dbReference type="GO" id="GO:0016020">
    <property type="term" value="C:membrane"/>
    <property type="evidence" value="ECO:0007669"/>
    <property type="project" value="UniProtKB-SubCell"/>
</dbReference>
<dbReference type="eggNOG" id="COG2814">
    <property type="taxonomic scope" value="Bacteria"/>
</dbReference>
<dbReference type="InterPro" id="IPR011701">
    <property type="entry name" value="MFS"/>
</dbReference>
<feature type="transmembrane region" description="Helical" evidence="5">
    <location>
        <begin position="365"/>
        <end position="385"/>
    </location>
</feature>
<evidence type="ECO:0000256" key="2">
    <source>
        <dbReference type="ARBA" id="ARBA00022692"/>
    </source>
</evidence>
<keyword evidence="8" id="KW-1185">Reference proteome</keyword>
<keyword evidence="4 5" id="KW-0472">Membrane</keyword>
<dbReference type="GO" id="GO:0022857">
    <property type="term" value="F:transmembrane transporter activity"/>
    <property type="evidence" value="ECO:0007669"/>
    <property type="project" value="InterPro"/>
</dbReference>
<keyword evidence="3 5" id="KW-1133">Transmembrane helix</keyword>
<dbReference type="Pfam" id="PF07690">
    <property type="entry name" value="MFS_1"/>
    <property type="match status" value="1"/>
</dbReference>
<evidence type="ECO:0000259" key="6">
    <source>
        <dbReference type="PROSITE" id="PS50850"/>
    </source>
</evidence>
<feature type="transmembrane region" description="Helical" evidence="5">
    <location>
        <begin position="7"/>
        <end position="25"/>
    </location>
</feature>
<dbReference type="Gene3D" id="1.20.1250.20">
    <property type="entry name" value="MFS general substrate transporter like domains"/>
    <property type="match status" value="1"/>
</dbReference>
<feature type="transmembrane region" description="Helical" evidence="5">
    <location>
        <begin position="168"/>
        <end position="188"/>
    </location>
</feature>
<evidence type="ECO:0000256" key="3">
    <source>
        <dbReference type="ARBA" id="ARBA00022989"/>
    </source>
</evidence>
<dbReference type="PANTHER" id="PTHR23546:SF1">
    <property type="entry name" value="MEMBRANE PROTEIN"/>
    <property type="match status" value="1"/>
</dbReference>
<evidence type="ECO:0000313" key="8">
    <source>
        <dbReference type="Proteomes" id="UP000002572"/>
    </source>
</evidence>
<dbReference type="InterPro" id="IPR020846">
    <property type="entry name" value="MFS_dom"/>
</dbReference>
<accession>E6W210</accession>
<feature type="transmembrane region" description="Helical" evidence="5">
    <location>
        <begin position="303"/>
        <end position="324"/>
    </location>
</feature>
<dbReference type="RefSeq" id="WP_013506516.1">
    <property type="nucleotide sequence ID" value="NC_014836.1"/>
</dbReference>
<feature type="transmembrane region" description="Helical" evidence="5">
    <location>
        <begin position="277"/>
        <end position="297"/>
    </location>
</feature>
<feature type="transmembrane region" description="Helical" evidence="5">
    <location>
        <begin position="94"/>
        <end position="119"/>
    </location>
</feature>
<dbReference type="InParanoid" id="E6W210"/>
<feature type="transmembrane region" description="Helical" evidence="5">
    <location>
        <begin position="37"/>
        <end position="57"/>
    </location>
</feature>
<feature type="transmembrane region" description="Helical" evidence="5">
    <location>
        <begin position="209"/>
        <end position="233"/>
    </location>
</feature>
<dbReference type="PRINTS" id="PR01035">
    <property type="entry name" value="TCRTETA"/>
</dbReference>